<evidence type="ECO:0000256" key="5">
    <source>
        <dbReference type="SAM" id="Phobius"/>
    </source>
</evidence>
<gene>
    <name evidence="7" type="ORF">QWZ16_01725</name>
</gene>
<feature type="transmembrane region" description="Helical" evidence="5">
    <location>
        <begin position="328"/>
        <end position="352"/>
    </location>
</feature>
<organism evidence="7 8">
    <name type="scientific">Vibrio ostreicida</name>
    <dbReference type="NCBI Taxonomy" id="526588"/>
    <lineage>
        <taxon>Bacteria</taxon>
        <taxon>Pseudomonadati</taxon>
        <taxon>Pseudomonadota</taxon>
        <taxon>Gammaproteobacteria</taxon>
        <taxon>Vibrionales</taxon>
        <taxon>Vibrionaceae</taxon>
        <taxon>Vibrio</taxon>
    </lineage>
</organism>
<dbReference type="PANTHER" id="PTHR37422:SF17">
    <property type="entry name" value="O-ANTIGEN LIGASE"/>
    <property type="match status" value="1"/>
</dbReference>
<dbReference type="RefSeq" id="WP_170883212.1">
    <property type="nucleotide sequence ID" value="NZ_JABEYA020000016.1"/>
</dbReference>
<feature type="domain" description="O-antigen ligase-related" evidence="6">
    <location>
        <begin position="182"/>
        <end position="339"/>
    </location>
</feature>
<reference evidence="8" key="1">
    <citation type="journal article" date="2019" name="Int. J. Syst. Evol. Microbiol.">
        <title>The Global Catalogue of Microorganisms (GCM) 10K type strain sequencing project: providing services to taxonomists for standard genome sequencing and annotation.</title>
        <authorList>
            <consortium name="The Broad Institute Genomics Platform"/>
            <consortium name="The Broad Institute Genome Sequencing Center for Infectious Disease"/>
            <person name="Wu L."/>
            <person name="Ma J."/>
        </authorList>
    </citation>
    <scope>NUCLEOTIDE SEQUENCE [LARGE SCALE GENOMIC DNA]</scope>
    <source>
        <strain evidence="8">CECT 7398</strain>
    </source>
</reference>
<evidence type="ECO:0000313" key="8">
    <source>
        <dbReference type="Proteomes" id="UP001238540"/>
    </source>
</evidence>
<dbReference type="GO" id="GO:0016874">
    <property type="term" value="F:ligase activity"/>
    <property type="evidence" value="ECO:0007669"/>
    <property type="project" value="UniProtKB-KW"/>
</dbReference>
<comment type="caution">
    <text evidence="7">The sequence shown here is derived from an EMBL/GenBank/DDBJ whole genome shotgun (WGS) entry which is preliminary data.</text>
</comment>
<feature type="transmembrane region" description="Helical" evidence="5">
    <location>
        <begin position="179"/>
        <end position="212"/>
    </location>
</feature>
<dbReference type="Proteomes" id="UP001238540">
    <property type="component" value="Unassembled WGS sequence"/>
</dbReference>
<keyword evidence="7" id="KW-0436">Ligase</keyword>
<accession>A0ABT8BPX5</accession>
<keyword evidence="2 5" id="KW-0812">Transmembrane</keyword>
<feature type="transmembrane region" description="Helical" evidence="5">
    <location>
        <begin position="218"/>
        <end position="237"/>
    </location>
</feature>
<evidence type="ECO:0000313" key="7">
    <source>
        <dbReference type="EMBL" id="MDN3608496.1"/>
    </source>
</evidence>
<evidence type="ECO:0000259" key="6">
    <source>
        <dbReference type="Pfam" id="PF04932"/>
    </source>
</evidence>
<keyword evidence="4 5" id="KW-0472">Membrane</keyword>
<protein>
    <submittedName>
        <fullName evidence="7">O-antigen ligase family protein</fullName>
    </submittedName>
</protein>
<feature type="transmembrane region" description="Helical" evidence="5">
    <location>
        <begin position="358"/>
        <end position="380"/>
    </location>
</feature>
<dbReference type="InterPro" id="IPR051533">
    <property type="entry name" value="WaaL-like"/>
</dbReference>
<feature type="transmembrane region" description="Helical" evidence="5">
    <location>
        <begin position="63"/>
        <end position="81"/>
    </location>
</feature>
<dbReference type="PANTHER" id="PTHR37422">
    <property type="entry name" value="TEICHURONIC ACID BIOSYNTHESIS PROTEIN TUAE"/>
    <property type="match status" value="1"/>
</dbReference>
<sequence>MTINVKRNNYLIYFSSISIFLVLFFLLSTNNFTVAVAAFTVIISTLLLFINREKIGFDNTDKLVVICLSSYFLSNIPLSIIDSGEFRYFRGASRIALCIPVYFFFKYIVTINDFHKKPLIWGTILGSLGAFSVAFYQFFIEGRIRVDGFLFSINFGYLSCLLAVLSLTLFTYKYYRPLLIVSFSLSTLAMLMTLTRGAILALPLAILLMVFLDFKKIGYTKACLAISMVAIISIGLYQNSPSFKQRVDYTVSETKKVAQGDISRAKSTGGRIMLWRASLEAFKIRPLFGLTYPERESLNLELAERGIVNNWVAGVKRGHAHSQYFEQIATGGLIGVIALTFTLLIPFIYFFRKRKRSQAAYIATFFILALSICCLTEVALQQNLISTFYGYMLALLFAVTQHEINQNALHGEVNDKLEIET</sequence>
<evidence type="ECO:0000256" key="3">
    <source>
        <dbReference type="ARBA" id="ARBA00022989"/>
    </source>
</evidence>
<feature type="transmembrane region" description="Helical" evidence="5">
    <location>
        <begin position="151"/>
        <end position="172"/>
    </location>
</feature>
<evidence type="ECO:0000256" key="2">
    <source>
        <dbReference type="ARBA" id="ARBA00022692"/>
    </source>
</evidence>
<dbReference type="Pfam" id="PF04932">
    <property type="entry name" value="Wzy_C"/>
    <property type="match status" value="1"/>
</dbReference>
<feature type="transmembrane region" description="Helical" evidence="5">
    <location>
        <begin position="119"/>
        <end position="139"/>
    </location>
</feature>
<evidence type="ECO:0000256" key="1">
    <source>
        <dbReference type="ARBA" id="ARBA00004141"/>
    </source>
</evidence>
<name>A0ABT8BPX5_9VIBR</name>
<keyword evidence="3 5" id="KW-1133">Transmembrane helix</keyword>
<comment type="subcellular location">
    <subcellularLocation>
        <location evidence="1">Membrane</location>
        <topology evidence="1">Multi-pass membrane protein</topology>
    </subcellularLocation>
</comment>
<feature type="transmembrane region" description="Helical" evidence="5">
    <location>
        <begin position="10"/>
        <end position="27"/>
    </location>
</feature>
<feature type="transmembrane region" description="Helical" evidence="5">
    <location>
        <begin position="33"/>
        <end position="51"/>
    </location>
</feature>
<evidence type="ECO:0000256" key="4">
    <source>
        <dbReference type="ARBA" id="ARBA00023136"/>
    </source>
</evidence>
<dbReference type="EMBL" id="JAUFQC010000001">
    <property type="protein sequence ID" value="MDN3608496.1"/>
    <property type="molecule type" value="Genomic_DNA"/>
</dbReference>
<proteinExistence type="predicted"/>
<dbReference type="InterPro" id="IPR007016">
    <property type="entry name" value="O-antigen_ligase-rel_domated"/>
</dbReference>
<keyword evidence="8" id="KW-1185">Reference proteome</keyword>